<dbReference type="PANTHER" id="PTHR10924:SF6">
    <property type="entry name" value="SOLUTE CARRIER FAMILY 49 MEMBER A3"/>
    <property type="match status" value="1"/>
</dbReference>
<feature type="transmembrane region" description="Helical" evidence="6">
    <location>
        <begin position="383"/>
        <end position="409"/>
    </location>
</feature>
<evidence type="ECO:0000256" key="2">
    <source>
        <dbReference type="ARBA" id="ARBA00022692"/>
    </source>
</evidence>
<evidence type="ECO:0000256" key="4">
    <source>
        <dbReference type="ARBA" id="ARBA00023136"/>
    </source>
</evidence>
<dbReference type="Pfam" id="PF07690">
    <property type="entry name" value="MFS_1"/>
    <property type="match status" value="1"/>
</dbReference>
<feature type="transmembrane region" description="Helical" evidence="6">
    <location>
        <begin position="356"/>
        <end position="377"/>
    </location>
</feature>
<evidence type="ECO:0000256" key="5">
    <source>
        <dbReference type="SAM" id="MobiDB-lite"/>
    </source>
</evidence>
<gene>
    <name evidence="8" type="ORF">LTR24_006500</name>
</gene>
<dbReference type="PANTHER" id="PTHR10924">
    <property type="entry name" value="MAJOR FACILITATOR SUPERFAMILY PROTEIN-RELATED"/>
    <property type="match status" value="1"/>
</dbReference>
<keyword evidence="4 6" id="KW-0472">Membrane</keyword>
<evidence type="ECO:0000313" key="8">
    <source>
        <dbReference type="EMBL" id="KAK5087630.1"/>
    </source>
</evidence>
<feature type="region of interest" description="Disordered" evidence="5">
    <location>
        <begin position="493"/>
        <end position="516"/>
    </location>
</feature>
<dbReference type="Gene3D" id="1.20.1250.20">
    <property type="entry name" value="MFS general substrate transporter like domains"/>
    <property type="match status" value="2"/>
</dbReference>
<dbReference type="InterPro" id="IPR036259">
    <property type="entry name" value="MFS_trans_sf"/>
</dbReference>
<feature type="transmembrane region" description="Helical" evidence="6">
    <location>
        <begin position="330"/>
        <end position="349"/>
    </location>
</feature>
<feature type="transmembrane region" description="Helical" evidence="6">
    <location>
        <begin position="166"/>
        <end position="185"/>
    </location>
</feature>
<dbReference type="PROSITE" id="PS50850">
    <property type="entry name" value="MFS"/>
    <property type="match status" value="1"/>
</dbReference>
<feature type="transmembrane region" description="Helical" evidence="6">
    <location>
        <begin position="291"/>
        <end position="310"/>
    </location>
</feature>
<proteinExistence type="predicted"/>
<dbReference type="InterPro" id="IPR011701">
    <property type="entry name" value="MFS"/>
</dbReference>
<dbReference type="Proteomes" id="UP001345013">
    <property type="component" value="Unassembled WGS sequence"/>
</dbReference>
<evidence type="ECO:0000256" key="3">
    <source>
        <dbReference type="ARBA" id="ARBA00022989"/>
    </source>
</evidence>
<comment type="subcellular location">
    <subcellularLocation>
        <location evidence="1">Membrane</location>
        <topology evidence="1">Multi-pass membrane protein</topology>
    </subcellularLocation>
</comment>
<dbReference type="InterPro" id="IPR020846">
    <property type="entry name" value="MFS_dom"/>
</dbReference>
<evidence type="ECO:0000259" key="7">
    <source>
        <dbReference type="PROSITE" id="PS50850"/>
    </source>
</evidence>
<name>A0ABR0K797_9EURO</name>
<feature type="transmembrane region" description="Helical" evidence="6">
    <location>
        <begin position="115"/>
        <end position="135"/>
    </location>
</feature>
<keyword evidence="2 6" id="KW-0812">Transmembrane</keyword>
<accession>A0ABR0K797</accession>
<protein>
    <recommendedName>
        <fullName evidence="7">Major facilitator superfamily (MFS) profile domain-containing protein</fullName>
    </recommendedName>
</protein>
<feature type="transmembrane region" description="Helical" evidence="6">
    <location>
        <begin position="75"/>
        <end position="95"/>
    </location>
</feature>
<keyword evidence="3 6" id="KW-1133">Transmembrane helix</keyword>
<sequence length="516" mass="55820">MNAYEEHADEDEQRQPLMMGSGAKVGVSAPSMSNAQTLRPAGSGETASTRGLTRTISGRLSTHSQVKFKVYKRRFFGLFQLVLLNIVVSWDWIAFAPVSSTAAAYFNTTESAINWLSTAFLFAFVVATPFTFWALSKHGPKTSIIISSCLLLVGNWIKFAGAKSNIFGVVMFGQLLIGFAQPFVLAAPTTYSDLWFSASGRTTATALASLSNPFGAALGQLISPFWVTTPAEIPYSVLWVSIIATVAAVPSFFIPRKPPSPPAPNMEMLLAADHPSANSIKHDLHVLASSVEFWLVFIPFAVYVGFFNAFSSLLNQILEPYGFSEDDAGIAGAVLIVVGLVTAAITSPLNDKYKFYLWFIRAAVPTIAVMYLIFIFAPPTSSIPYVYVVCALLGAASFGLVPVVLEFLVEILHPTSPSVSSSLCWSGGQLLGGIFIVVMDALKSGDEGRPPANMHRALIFQAVVALIVMPLPLCLGFFGRKGMVRLKRWENEQASATERDRDLHADDMESADTLGS</sequence>
<organism evidence="8 9">
    <name type="scientific">Lithohypha guttulata</name>
    <dbReference type="NCBI Taxonomy" id="1690604"/>
    <lineage>
        <taxon>Eukaryota</taxon>
        <taxon>Fungi</taxon>
        <taxon>Dikarya</taxon>
        <taxon>Ascomycota</taxon>
        <taxon>Pezizomycotina</taxon>
        <taxon>Eurotiomycetes</taxon>
        <taxon>Chaetothyriomycetidae</taxon>
        <taxon>Chaetothyriales</taxon>
        <taxon>Trichomeriaceae</taxon>
        <taxon>Lithohypha</taxon>
    </lineage>
</organism>
<evidence type="ECO:0000256" key="6">
    <source>
        <dbReference type="SAM" id="Phobius"/>
    </source>
</evidence>
<comment type="caution">
    <text evidence="8">The sequence shown here is derived from an EMBL/GenBank/DDBJ whole genome shotgun (WGS) entry which is preliminary data.</text>
</comment>
<keyword evidence="9" id="KW-1185">Reference proteome</keyword>
<dbReference type="SUPFAM" id="SSF103473">
    <property type="entry name" value="MFS general substrate transporter"/>
    <property type="match status" value="1"/>
</dbReference>
<evidence type="ECO:0000313" key="9">
    <source>
        <dbReference type="Proteomes" id="UP001345013"/>
    </source>
</evidence>
<reference evidence="8 9" key="1">
    <citation type="submission" date="2023-08" db="EMBL/GenBank/DDBJ databases">
        <title>Black Yeasts Isolated from many extreme environments.</title>
        <authorList>
            <person name="Coleine C."/>
            <person name="Stajich J.E."/>
            <person name="Selbmann L."/>
        </authorList>
    </citation>
    <scope>NUCLEOTIDE SEQUENCE [LARGE SCALE GENOMIC DNA]</scope>
    <source>
        <strain evidence="8 9">CCFEE 5885</strain>
    </source>
</reference>
<dbReference type="InterPro" id="IPR049680">
    <property type="entry name" value="FLVCR1-2_SLC49-like"/>
</dbReference>
<feature type="transmembrane region" description="Helical" evidence="6">
    <location>
        <begin position="458"/>
        <end position="478"/>
    </location>
</feature>
<feature type="transmembrane region" description="Helical" evidence="6">
    <location>
        <begin position="233"/>
        <end position="254"/>
    </location>
</feature>
<dbReference type="EMBL" id="JAVRRG010000085">
    <property type="protein sequence ID" value="KAK5087630.1"/>
    <property type="molecule type" value="Genomic_DNA"/>
</dbReference>
<feature type="transmembrane region" description="Helical" evidence="6">
    <location>
        <begin position="421"/>
        <end position="438"/>
    </location>
</feature>
<feature type="compositionally biased region" description="Basic and acidic residues" evidence="5">
    <location>
        <begin position="493"/>
        <end position="507"/>
    </location>
</feature>
<feature type="domain" description="Major facilitator superfamily (MFS) profile" evidence="7">
    <location>
        <begin position="77"/>
        <end position="482"/>
    </location>
</feature>
<evidence type="ECO:0000256" key="1">
    <source>
        <dbReference type="ARBA" id="ARBA00004141"/>
    </source>
</evidence>